<evidence type="ECO:0000256" key="1">
    <source>
        <dbReference type="SAM" id="MobiDB-lite"/>
    </source>
</evidence>
<proteinExistence type="predicted"/>
<accession>A0AAN4YV40</accession>
<reference evidence="2" key="1">
    <citation type="submission" date="2023-04" db="EMBL/GenBank/DDBJ databases">
        <title>Aspergillus oryzae NBRC 4228.</title>
        <authorList>
            <person name="Ichikawa N."/>
            <person name="Sato H."/>
            <person name="Tonouchi N."/>
        </authorList>
    </citation>
    <scope>NUCLEOTIDE SEQUENCE</scope>
    <source>
        <strain evidence="2">NBRC 4228</strain>
    </source>
</reference>
<dbReference type="InterPro" id="IPR029063">
    <property type="entry name" value="SAM-dependent_MTases_sf"/>
</dbReference>
<dbReference type="GO" id="GO:0008168">
    <property type="term" value="F:methyltransferase activity"/>
    <property type="evidence" value="ECO:0007669"/>
    <property type="project" value="TreeGrafter"/>
</dbReference>
<feature type="compositionally biased region" description="Polar residues" evidence="1">
    <location>
        <begin position="86"/>
        <end position="97"/>
    </location>
</feature>
<protein>
    <submittedName>
        <fullName evidence="2">Unnamed protein product</fullName>
    </submittedName>
</protein>
<dbReference type="Pfam" id="PF13489">
    <property type="entry name" value="Methyltransf_23"/>
    <property type="match status" value="1"/>
</dbReference>
<dbReference type="PANTHER" id="PTHR43591">
    <property type="entry name" value="METHYLTRANSFERASE"/>
    <property type="match status" value="1"/>
</dbReference>
<evidence type="ECO:0000313" key="2">
    <source>
        <dbReference type="EMBL" id="GMG34677.1"/>
    </source>
</evidence>
<dbReference type="SUPFAM" id="SSF53335">
    <property type="entry name" value="S-adenosyl-L-methionine-dependent methyltransferases"/>
    <property type="match status" value="1"/>
</dbReference>
<organism evidence="2 3">
    <name type="scientific">Aspergillus oryzae</name>
    <name type="common">Yellow koji mold</name>
    <dbReference type="NCBI Taxonomy" id="5062"/>
    <lineage>
        <taxon>Eukaryota</taxon>
        <taxon>Fungi</taxon>
        <taxon>Dikarya</taxon>
        <taxon>Ascomycota</taxon>
        <taxon>Pezizomycotina</taxon>
        <taxon>Eurotiomycetes</taxon>
        <taxon>Eurotiomycetidae</taxon>
        <taxon>Eurotiales</taxon>
        <taxon>Aspergillaceae</taxon>
        <taxon>Aspergillus</taxon>
        <taxon>Aspergillus subgen. Circumdati</taxon>
    </lineage>
</organism>
<evidence type="ECO:0000313" key="3">
    <source>
        <dbReference type="Proteomes" id="UP001165205"/>
    </source>
</evidence>
<dbReference type="AlphaFoldDB" id="A0AAN4YV40"/>
<comment type="caution">
    <text evidence="2">The sequence shown here is derived from an EMBL/GenBank/DDBJ whole genome shotgun (WGS) entry which is preliminary data.</text>
</comment>
<dbReference type="EMBL" id="BSYA01000146">
    <property type="protein sequence ID" value="GMG34677.1"/>
    <property type="molecule type" value="Genomic_DNA"/>
</dbReference>
<sequence>MSISRRARRKVDFRPHLDYCIVALILGSTLGFPQLEKPTTSPINMAEQPTAANTTSSPPKLSVLRPEDDLPLLEVAEEEDEEDFSPTDSALGSTGTQSYATSLLSEVRNYKYENGRRYHSYREGQCVLPNDEQEQDREDLLHHVRNLHFSGDLFHAPIPEDVENVFDIGTGTDTHPNARVIGTDLSPIQPAWVPPNLEFFVDDVEADWTFKRDYFDFIRACDLAGSIADWPKLLRQAYSHMKPGGWLELSDFEMEHFSDDDTLDLAPSLGEWFRLLIEASSRFNRPMKVAADHQRNMIDAGFTDVKEKIYKFPMGPWAKEKRLKEAGRFHREVMVMSLESYALALCTRVLGWSPVEVAVFLASVRNELRDPRVHIYGKFHVVWGRRPVE</sequence>
<feature type="region of interest" description="Disordered" evidence="1">
    <location>
        <begin position="77"/>
        <end position="97"/>
    </location>
</feature>
<dbReference type="Gene3D" id="3.40.50.150">
    <property type="entry name" value="Vaccinia Virus protein VP39"/>
    <property type="match status" value="1"/>
</dbReference>
<dbReference type="CDD" id="cd02440">
    <property type="entry name" value="AdoMet_MTases"/>
    <property type="match status" value="1"/>
</dbReference>
<dbReference type="PANTHER" id="PTHR43591:SF10">
    <property type="entry name" value="ABC TRANSMEMBRANE TYPE-1 DOMAIN-CONTAINING PROTEIN-RELATED"/>
    <property type="match status" value="1"/>
</dbReference>
<dbReference type="Proteomes" id="UP001165205">
    <property type="component" value="Unassembled WGS sequence"/>
</dbReference>
<gene>
    <name evidence="2" type="ORF">Aory04_001000600</name>
</gene>
<name>A0AAN4YV40_ASPOZ</name>
<feature type="region of interest" description="Disordered" evidence="1">
    <location>
        <begin position="39"/>
        <end position="65"/>
    </location>
</feature>
<feature type="compositionally biased region" description="Polar residues" evidence="1">
    <location>
        <begin position="50"/>
        <end position="59"/>
    </location>
</feature>